<dbReference type="Gene3D" id="3.30.2230.10">
    <property type="entry name" value="DUSP-like"/>
    <property type="match status" value="1"/>
</dbReference>
<proteinExistence type="predicted"/>
<name>A0ABM0M0G3_SACKO</name>
<dbReference type="InterPro" id="IPR028135">
    <property type="entry name" value="Ub_USP-typ"/>
</dbReference>
<accession>A0ABM0M0G3</accession>
<evidence type="ECO:0000256" key="2">
    <source>
        <dbReference type="SAM" id="Coils"/>
    </source>
</evidence>
<dbReference type="PROSITE" id="PS51283">
    <property type="entry name" value="DUSP"/>
    <property type="match status" value="1"/>
</dbReference>
<dbReference type="Proteomes" id="UP000694865">
    <property type="component" value="Unplaced"/>
</dbReference>
<keyword evidence="4" id="KW-1185">Reference proteome</keyword>
<dbReference type="InterPro" id="IPR003131">
    <property type="entry name" value="T1-type_BTB"/>
</dbReference>
<dbReference type="InterPro" id="IPR035927">
    <property type="entry name" value="DUSP-like_sf"/>
</dbReference>
<protein>
    <submittedName>
        <fullName evidence="5">Interaptin-like</fullName>
    </submittedName>
</protein>
<organism evidence="4 5">
    <name type="scientific">Saccoglossus kowalevskii</name>
    <name type="common">Acorn worm</name>
    <dbReference type="NCBI Taxonomy" id="10224"/>
    <lineage>
        <taxon>Eukaryota</taxon>
        <taxon>Metazoa</taxon>
        <taxon>Hemichordata</taxon>
        <taxon>Enteropneusta</taxon>
        <taxon>Harrimaniidae</taxon>
        <taxon>Saccoglossus</taxon>
    </lineage>
</organism>
<dbReference type="Gene3D" id="3.10.20.90">
    <property type="entry name" value="Phosphatidylinositol 3-kinase Catalytic Subunit, Chain A, domain 1"/>
    <property type="match status" value="1"/>
</dbReference>
<dbReference type="Pfam" id="PF06337">
    <property type="entry name" value="DUSP"/>
    <property type="match status" value="1"/>
</dbReference>
<dbReference type="RefSeq" id="XP_006813504.1">
    <property type="nucleotide sequence ID" value="XM_006813441.1"/>
</dbReference>
<gene>
    <name evidence="5" type="primary">LOC100377510</name>
</gene>
<dbReference type="GeneID" id="100377510"/>
<sequence>MAAPSRRKSLCSSLVQQREEIAPLLKTELREGESWYLISTKWLSAWKKYVGFDDHGRTGFGGYPGCIDNSPILREDGKLKKNIVEELDFVAVPSAAWDRLSAWYGVTVNQQPLERKIIKQGVFSKTFKVELYLMDFYLGLLSQPGKGMKDEFSRTDKIGYIHWKVRKMYKIDSNKETRLWNKFMSNTYEQLRDQDATLHEASLYQGQVILIEERTPSGGWTRKEKSGGYTESCLLKYKRDETVHTDKLANVVDGLQGDFTTFLQVKQSQYQKEEDMLTANFQRFVDQAKLRFEEEERSLAERDEELRDRDKTLRGLESDFRKKSDNLECEWKKLNDDKAEFAQKVKEKDEQYRKERREFREECRKREKELTARKDVVDKMAEELDIEKKNMEEINRIQKSRITLDVGGSLFKTSITTLLKDSESMLAVMFSGRHPLKTEDDGSYFIDRDGTHFRLILNYLREGEVKEGTLPEDVQTLKEIKNEAEYYQLNALMKTVEDMITQLP</sequence>
<keyword evidence="1" id="KW-0378">Hydrolase</keyword>
<evidence type="ECO:0000256" key="1">
    <source>
        <dbReference type="ARBA" id="ARBA00022670"/>
    </source>
</evidence>
<feature type="coiled-coil region" evidence="2">
    <location>
        <begin position="338"/>
        <end position="401"/>
    </location>
</feature>
<dbReference type="Pfam" id="PF14836">
    <property type="entry name" value="Ubiquitin_3"/>
    <property type="match status" value="1"/>
</dbReference>
<feature type="domain" description="DUSP" evidence="3">
    <location>
        <begin position="12"/>
        <end position="118"/>
    </location>
</feature>
<reference evidence="5" key="1">
    <citation type="submission" date="2025-08" db="UniProtKB">
        <authorList>
            <consortium name="RefSeq"/>
        </authorList>
    </citation>
    <scope>IDENTIFICATION</scope>
    <source>
        <tissue evidence="5">Testes</tissue>
    </source>
</reference>
<dbReference type="InterPro" id="IPR011333">
    <property type="entry name" value="SKP1/BTB/POZ_sf"/>
</dbReference>
<evidence type="ECO:0000313" key="4">
    <source>
        <dbReference type="Proteomes" id="UP000694865"/>
    </source>
</evidence>
<dbReference type="CDD" id="cd18376">
    <property type="entry name" value="BTB_POZ_FIP2-like"/>
    <property type="match status" value="1"/>
</dbReference>
<evidence type="ECO:0000313" key="5">
    <source>
        <dbReference type="RefSeq" id="XP_006813504.1"/>
    </source>
</evidence>
<keyword evidence="2" id="KW-0175">Coiled coil</keyword>
<dbReference type="PANTHER" id="PTHR11145:SF8">
    <property type="entry name" value="RE57120P"/>
    <property type="match status" value="1"/>
</dbReference>
<dbReference type="InterPro" id="IPR006615">
    <property type="entry name" value="Pept_C19_DUSP"/>
</dbReference>
<dbReference type="Pfam" id="PF02214">
    <property type="entry name" value="BTB_2"/>
    <property type="match status" value="1"/>
</dbReference>
<dbReference type="SUPFAM" id="SSF143791">
    <property type="entry name" value="DUSP-like"/>
    <property type="match status" value="1"/>
</dbReference>
<dbReference type="PANTHER" id="PTHR11145">
    <property type="entry name" value="BTB/POZ DOMAIN-CONTAINING ADAPTER FOR CUL3-MEDIATED RHOA DEGRADATION PROTEIN FAMILY MEMBER"/>
    <property type="match status" value="1"/>
</dbReference>
<keyword evidence="1" id="KW-0645">Protease</keyword>
<dbReference type="InterPro" id="IPR000210">
    <property type="entry name" value="BTB/POZ_dom"/>
</dbReference>
<evidence type="ECO:0000259" key="3">
    <source>
        <dbReference type="PROSITE" id="PS51283"/>
    </source>
</evidence>
<dbReference type="SMART" id="SM00225">
    <property type="entry name" value="BTB"/>
    <property type="match status" value="1"/>
</dbReference>
<dbReference type="SMART" id="SM00695">
    <property type="entry name" value="DUSP"/>
    <property type="match status" value="1"/>
</dbReference>
<dbReference type="SUPFAM" id="SSF54695">
    <property type="entry name" value="POZ domain"/>
    <property type="match status" value="1"/>
</dbReference>
<dbReference type="Gene3D" id="3.30.710.10">
    <property type="entry name" value="Potassium Channel Kv1.1, Chain A"/>
    <property type="match status" value="1"/>
</dbReference>
<dbReference type="InterPro" id="IPR045068">
    <property type="entry name" value="BACURD1-3"/>
</dbReference>